<dbReference type="Pfam" id="PF21787">
    <property type="entry name" value="TNP-like_RNaseH_N"/>
    <property type="match status" value="1"/>
</dbReference>
<keyword evidence="3" id="KW-1185">Reference proteome</keyword>
<name>A0AAV8XCU8_9CUCU</name>
<sequence>MNGEVSNTCLPHVKTIAKWYSSINGKPGLTYESFTTLHLRQILNEDKQLLCNLTLDEMTFRKHVETNGKEFFGFGDMREGCRNENLPLARQALTFLLTAINEKWKLPVSYFFINILLSSYTNC</sequence>
<organism evidence="2 3">
    <name type="scientific">Rhamnusium bicolor</name>
    <dbReference type="NCBI Taxonomy" id="1586634"/>
    <lineage>
        <taxon>Eukaryota</taxon>
        <taxon>Metazoa</taxon>
        <taxon>Ecdysozoa</taxon>
        <taxon>Arthropoda</taxon>
        <taxon>Hexapoda</taxon>
        <taxon>Insecta</taxon>
        <taxon>Pterygota</taxon>
        <taxon>Neoptera</taxon>
        <taxon>Endopterygota</taxon>
        <taxon>Coleoptera</taxon>
        <taxon>Polyphaga</taxon>
        <taxon>Cucujiformia</taxon>
        <taxon>Chrysomeloidea</taxon>
        <taxon>Cerambycidae</taxon>
        <taxon>Lepturinae</taxon>
        <taxon>Rhagiini</taxon>
        <taxon>Rhamnusium</taxon>
    </lineage>
</organism>
<dbReference type="InterPro" id="IPR048365">
    <property type="entry name" value="TNP-like_RNaseH_N"/>
</dbReference>
<proteinExistence type="predicted"/>
<evidence type="ECO:0000259" key="1">
    <source>
        <dbReference type="Pfam" id="PF21787"/>
    </source>
</evidence>
<dbReference type="AlphaFoldDB" id="A0AAV8XCU8"/>
<accession>A0AAV8XCU8</accession>
<protein>
    <recommendedName>
        <fullName evidence="1">Transposable element P transposase-like RNase H domain-containing protein</fullName>
    </recommendedName>
</protein>
<dbReference type="EMBL" id="JANEYF010003387">
    <property type="protein sequence ID" value="KAJ8936766.1"/>
    <property type="molecule type" value="Genomic_DNA"/>
</dbReference>
<reference evidence="2" key="1">
    <citation type="journal article" date="2023" name="Insect Mol. Biol.">
        <title>Genome sequencing provides insights into the evolution of gene families encoding plant cell wall-degrading enzymes in longhorned beetles.</title>
        <authorList>
            <person name="Shin N.R."/>
            <person name="Okamura Y."/>
            <person name="Kirsch R."/>
            <person name="Pauchet Y."/>
        </authorList>
    </citation>
    <scope>NUCLEOTIDE SEQUENCE</scope>
    <source>
        <strain evidence="2">RBIC_L_NR</strain>
    </source>
</reference>
<evidence type="ECO:0000313" key="3">
    <source>
        <dbReference type="Proteomes" id="UP001162156"/>
    </source>
</evidence>
<comment type="caution">
    <text evidence="2">The sequence shown here is derived from an EMBL/GenBank/DDBJ whole genome shotgun (WGS) entry which is preliminary data.</text>
</comment>
<evidence type="ECO:0000313" key="2">
    <source>
        <dbReference type="EMBL" id="KAJ8936766.1"/>
    </source>
</evidence>
<feature type="domain" description="Transposable element P transposase-like RNase H" evidence="1">
    <location>
        <begin position="26"/>
        <end position="116"/>
    </location>
</feature>
<gene>
    <name evidence="2" type="ORF">NQ314_012166</name>
</gene>
<dbReference type="Proteomes" id="UP001162156">
    <property type="component" value="Unassembled WGS sequence"/>
</dbReference>